<dbReference type="GO" id="GO:0009231">
    <property type="term" value="P:riboflavin biosynthetic process"/>
    <property type="evidence" value="ECO:0007669"/>
    <property type="project" value="InterPro"/>
</dbReference>
<proteinExistence type="predicted"/>
<evidence type="ECO:0000313" key="3">
    <source>
        <dbReference type="Proteomes" id="UP000269669"/>
    </source>
</evidence>
<dbReference type="EMBL" id="RSDW01000001">
    <property type="protein sequence ID" value="RSL17770.1"/>
    <property type="molecule type" value="Genomic_DNA"/>
</dbReference>
<dbReference type="RefSeq" id="WP_125486212.1">
    <property type="nucleotide sequence ID" value="NZ_RSDW01000001.1"/>
</dbReference>
<dbReference type="PANTHER" id="PTHR38011:SF11">
    <property type="entry name" value="2,5-DIAMINO-6-RIBOSYLAMINO-4(3H)-PYRIMIDINONE 5'-PHOSPHATE REDUCTASE"/>
    <property type="match status" value="1"/>
</dbReference>
<sequence length="188" mass="20804">MRKLIVFNHVSLDGYFVNASGDFTWAQDGNDDAEYSAFVAENASGGGQLLFGRVTYELMARYWPTPIADQHNPAVAAGMNSMSKVVFSRTLDQALWSNTRLVKGDLVSEIRKMKDETGPGMAILGSGSIVAQLAPENLIDEYQMMVDPVALGKGRTMFDGIKEKLNLRLTKTRTFGNGKVFLRYEPRV</sequence>
<organism evidence="2 3">
    <name type="scientific">Edaphobacter aggregans</name>
    <dbReference type="NCBI Taxonomy" id="570835"/>
    <lineage>
        <taxon>Bacteria</taxon>
        <taxon>Pseudomonadati</taxon>
        <taxon>Acidobacteriota</taxon>
        <taxon>Terriglobia</taxon>
        <taxon>Terriglobales</taxon>
        <taxon>Acidobacteriaceae</taxon>
        <taxon>Edaphobacter</taxon>
    </lineage>
</organism>
<dbReference type="InterPro" id="IPR024072">
    <property type="entry name" value="DHFR-like_dom_sf"/>
</dbReference>
<dbReference type="GO" id="GO:0008703">
    <property type="term" value="F:5-amino-6-(5-phosphoribosylamino)uracil reductase activity"/>
    <property type="evidence" value="ECO:0007669"/>
    <property type="project" value="InterPro"/>
</dbReference>
<keyword evidence="3" id="KW-1185">Reference proteome</keyword>
<dbReference type="Gene3D" id="3.40.430.10">
    <property type="entry name" value="Dihydrofolate Reductase, subunit A"/>
    <property type="match status" value="1"/>
</dbReference>
<dbReference type="PANTHER" id="PTHR38011">
    <property type="entry name" value="DIHYDROFOLATE REDUCTASE FAMILY PROTEIN (AFU_ORTHOLOGUE AFUA_8G06820)"/>
    <property type="match status" value="1"/>
</dbReference>
<protein>
    <submittedName>
        <fullName evidence="2">Dihydrofolate reductase</fullName>
    </submittedName>
</protein>
<evidence type="ECO:0000313" key="2">
    <source>
        <dbReference type="EMBL" id="RSL17770.1"/>
    </source>
</evidence>
<gene>
    <name evidence="2" type="ORF">EDE15_3319</name>
</gene>
<reference evidence="2 3" key="1">
    <citation type="submission" date="2018-12" db="EMBL/GenBank/DDBJ databases">
        <title>Sequencing of bacterial isolates from soil warming experiment in Harvard Forest, Massachusetts, USA.</title>
        <authorList>
            <person name="Deangelis K."/>
        </authorList>
    </citation>
    <scope>NUCLEOTIDE SEQUENCE [LARGE SCALE GENOMIC DNA]</scope>
    <source>
        <strain evidence="2 3">EB153</strain>
    </source>
</reference>
<accession>A0A428MLQ5</accession>
<dbReference type="AlphaFoldDB" id="A0A428MLQ5"/>
<dbReference type="InterPro" id="IPR050765">
    <property type="entry name" value="Riboflavin_Biosynth_HTPR"/>
</dbReference>
<name>A0A428MLQ5_9BACT</name>
<dbReference type="Pfam" id="PF01872">
    <property type="entry name" value="RibD_C"/>
    <property type="match status" value="1"/>
</dbReference>
<feature type="domain" description="Bacterial bifunctional deaminase-reductase C-terminal" evidence="1">
    <location>
        <begin position="2"/>
        <end position="180"/>
    </location>
</feature>
<dbReference type="InterPro" id="IPR002734">
    <property type="entry name" value="RibDG_C"/>
</dbReference>
<dbReference type="SUPFAM" id="SSF53597">
    <property type="entry name" value="Dihydrofolate reductase-like"/>
    <property type="match status" value="1"/>
</dbReference>
<dbReference type="Proteomes" id="UP000269669">
    <property type="component" value="Unassembled WGS sequence"/>
</dbReference>
<evidence type="ECO:0000259" key="1">
    <source>
        <dbReference type="Pfam" id="PF01872"/>
    </source>
</evidence>
<comment type="caution">
    <text evidence="2">The sequence shown here is derived from an EMBL/GenBank/DDBJ whole genome shotgun (WGS) entry which is preliminary data.</text>
</comment>
<dbReference type="OrthoDB" id="195113at2"/>